<dbReference type="Pfam" id="PF00487">
    <property type="entry name" value="FA_desaturase"/>
    <property type="match status" value="1"/>
</dbReference>
<keyword evidence="4 12" id="KW-0812">Transmembrane</keyword>
<feature type="domain" description="Fatty acid desaturase" evidence="14">
    <location>
        <begin position="41"/>
        <end position="201"/>
    </location>
</feature>
<name>A0A8J2MTT9_COTCN</name>
<evidence type="ECO:0000256" key="13">
    <source>
        <dbReference type="SAM" id="Phobius"/>
    </source>
</evidence>
<evidence type="ECO:0000256" key="7">
    <source>
        <dbReference type="ARBA" id="ARBA00023002"/>
    </source>
</evidence>
<gene>
    <name evidence="15" type="ORF">HICCMSTLAB_LOCUS13826</name>
</gene>
<accession>A0A8J2MTT9</accession>
<keyword evidence="16" id="KW-1185">Reference proteome</keyword>
<keyword evidence="5" id="KW-0276">Fatty acid metabolism</keyword>
<dbReference type="GO" id="GO:0004768">
    <property type="term" value="F:stearoyl-CoA 9-desaturase activity"/>
    <property type="evidence" value="ECO:0007669"/>
    <property type="project" value="TreeGrafter"/>
</dbReference>
<evidence type="ECO:0000256" key="9">
    <source>
        <dbReference type="ARBA" id="ARBA00023098"/>
    </source>
</evidence>
<evidence type="ECO:0000256" key="5">
    <source>
        <dbReference type="ARBA" id="ARBA00022832"/>
    </source>
</evidence>
<feature type="transmembrane region" description="Helical" evidence="13">
    <location>
        <begin position="40"/>
        <end position="60"/>
    </location>
</feature>
<dbReference type="OrthoDB" id="9988030at2759"/>
<evidence type="ECO:0000256" key="6">
    <source>
        <dbReference type="ARBA" id="ARBA00022989"/>
    </source>
</evidence>
<dbReference type="InterPro" id="IPR015876">
    <property type="entry name" value="Acyl-CoA_DS"/>
</dbReference>
<comment type="domain">
    <text evidence="12">The histidine box domains are involved in binding the catalytic metal ions.</text>
</comment>
<evidence type="ECO:0000256" key="1">
    <source>
        <dbReference type="ARBA" id="ARBA00004141"/>
    </source>
</evidence>
<keyword evidence="8" id="KW-0408">Iron</keyword>
<evidence type="ECO:0000313" key="15">
    <source>
        <dbReference type="EMBL" id="CAG5109190.1"/>
    </source>
</evidence>
<proteinExistence type="inferred from homology"/>
<dbReference type="PRINTS" id="PR00075">
    <property type="entry name" value="FACDDSATRASE"/>
</dbReference>
<evidence type="ECO:0000256" key="4">
    <source>
        <dbReference type="ARBA" id="ARBA00022692"/>
    </source>
</evidence>
<evidence type="ECO:0000256" key="12">
    <source>
        <dbReference type="RuleBase" id="RU000581"/>
    </source>
</evidence>
<dbReference type="PANTHER" id="PTHR11351:SF21">
    <property type="entry name" value="GH07782P"/>
    <property type="match status" value="1"/>
</dbReference>
<evidence type="ECO:0000313" key="16">
    <source>
        <dbReference type="Proteomes" id="UP000786811"/>
    </source>
</evidence>
<dbReference type="PANTHER" id="PTHR11351">
    <property type="entry name" value="ACYL-COA DESATURASE"/>
    <property type="match status" value="1"/>
</dbReference>
<evidence type="ECO:0000259" key="14">
    <source>
        <dbReference type="Pfam" id="PF00487"/>
    </source>
</evidence>
<keyword evidence="9" id="KW-0443">Lipid metabolism</keyword>
<evidence type="ECO:0000256" key="10">
    <source>
        <dbReference type="ARBA" id="ARBA00023136"/>
    </source>
</evidence>
<evidence type="ECO:0000256" key="11">
    <source>
        <dbReference type="ARBA" id="ARBA00023160"/>
    </source>
</evidence>
<dbReference type="GO" id="GO:0005789">
    <property type="term" value="C:endoplasmic reticulum membrane"/>
    <property type="evidence" value="ECO:0007669"/>
    <property type="project" value="TreeGrafter"/>
</dbReference>
<feature type="transmembrane region" description="Helical" evidence="13">
    <location>
        <begin position="12"/>
        <end position="34"/>
    </location>
</feature>
<dbReference type="GO" id="GO:0005506">
    <property type="term" value="F:iron ion binding"/>
    <property type="evidence" value="ECO:0007669"/>
    <property type="project" value="TreeGrafter"/>
</dbReference>
<organism evidence="15 16">
    <name type="scientific">Cotesia congregata</name>
    <name type="common">Parasitoid wasp</name>
    <name type="synonym">Apanteles congregatus</name>
    <dbReference type="NCBI Taxonomy" id="51543"/>
    <lineage>
        <taxon>Eukaryota</taxon>
        <taxon>Metazoa</taxon>
        <taxon>Ecdysozoa</taxon>
        <taxon>Arthropoda</taxon>
        <taxon>Hexapoda</taxon>
        <taxon>Insecta</taxon>
        <taxon>Pterygota</taxon>
        <taxon>Neoptera</taxon>
        <taxon>Endopterygota</taxon>
        <taxon>Hymenoptera</taxon>
        <taxon>Apocrita</taxon>
        <taxon>Ichneumonoidea</taxon>
        <taxon>Braconidae</taxon>
        <taxon>Microgastrinae</taxon>
        <taxon>Cotesia</taxon>
    </lineage>
</organism>
<keyword evidence="6 13" id="KW-1133">Transmembrane helix</keyword>
<keyword evidence="3 12" id="KW-0444">Lipid biosynthesis</keyword>
<feature type="transmembrane region" description="Helical" evidence="13">
    <location>
        <begin position="159"/>
        <end position="178"/>
    </location>
</feature>
<protein>
    <submittedName>
        <fullName evidence="15">Similar to SCD5: Stearoyl-CoA desaturase 5 (Bos taurus)</fullName>
    </submittedName>
</protein>
<dbReference type="GO" id="GO:0006636">
    <property type="term" value="P:unsaturated fatty acid biosynthetic process"/>
    <property type="evidence" value="ECO:0007669"/>
    <property type="project" value="TreeGrafter"/>
</dbReference>
<keyword evidence="10 13" id="KW-0472">Membrane</keyword>
<comment type="subcellular location">
    <subcellularLocation>
        <location evidence="1">Membrane</location>
        <topology evidence="1">Multi-pass membrane protein</topology>
    </subcellularLocation>
</comment>
<keyword evidence="7 12" id="KW-0560">Oxidoreductase</keyword>
<dbReference type="Proteomes" id="UP000786811">
    <property type="component" value="Unassembled WGS sequence"/>
</dbReference>
<dbReference type="EMBL" id="CAJNRD030001124">
    <property type="protein sequence ID" value="CAG5109190.1"/>
    <property type="molecule type" value="Genomic_DNA"/>
</dbReference>
<dbReference type="InterPro" id="IPR005804">
    <property type="entry name" value="FA_desaturase_dom"/>
</dbReference>
<dbReference type="AlphaFoldDB" id="A0A8J2MTT9"/>
<evidence type="ECO:0000256" key="8">
    <source>
        <dbReference type="ARBA" id="ARBA00023004"/>
    </source>
</evidence>
<evidence type="ECO:0000256" key="2">
    <source>
        <dbReference type="ARBA" id="ARBA00009295"/>
    </source>
</evidence>
<keyword evidence="11 12" id="KW-0275">Fatty acid biosynthesis</keyword>
<comment type="caution">
    <text evidence="15">The sequence shown here is derived from an EMBL/GenBank/DDBJ whole genome shotgun (WGS) entry which is preliminary data.</text>
</comment>
<evidence type="ECO:0000256" key="3">
    <source>
        <dbReference type="ARBA" id="ARBA00022516"/>
    </source>
</evidence>
<comment type="similarity">
    <text evidence="2 12">Belongs to the fatty acid desaturase type 1 family.</text>
</comment>
<comment type="cofactor">
    <cofactor evidence="12">
        <name>Fe(2+)</name>
        <dbReference type="ChEBI" id="CHEBI:29033"/>
    </cofactor>
</comment>
<reference evidence="15" key="1">
    <citation type="submission" date="2021-04" db="EMBL/GenBank/DDBJ databases">
        <authorList>
            <person name="Chebbi M.A.C M."/>
        </authorList>
    </citation>
    <scope>NUCLEOTIDE SEQUENCE</scope>
</reference>
<sequence>MSWQELKKNILWPNFFFMLTLHALFLYYAIIFPYLECKILLAWVLVTLVLAEFGVTAGVHRLWSHRAYKAKLPLRIILAALYHSAAQNSIVSWVRDHRVHHKYADTPADPHDSSRGLWFSHVGWLVMKEQPEVSQRRAEVNMSDVLADPVVRFFEKYHVPLKILLAFVIPIFIPVYIFNQSFKWSLISQLLIRYPMNLNITWTINSFAHKFGYRSYDKLLKYKIS</sequence>
<dbReference type="CDD" id="cd03505">
    <property type="entry name" value="Delta9-FADS-like"/>
    <property type="match status" value="1"/>
</dbReference>